<sequence>MRTLVLLLRLLASKGTSRAPGGVRKGYRNGTGTGTLFDVHKKQNHDNNCASRVYQYVLVHRAWPPSRFQVCKCQIVPTFLPGCHGFILVLLCLDLLEGKTRLPRIVVYPRCAKINDRGMLQPELLCPPIADEVLVGKPILATYLDFAPCQILGAQPVVGLAPVPAFHRNVLSACEGMSIQAFCPKLPLR</sequence>
<dbReference type="EMBL" id="MU003698">
    <property type="protein sequence ID" value="KAF2811817.1"/>
    <property type="molecule type" value="Genomic_DNA"/>
</dbReference>
<dbReference type="Proteomes" id="UP000504636">
    <property type="component" value="Unplaced"/>
</dbReference>
<dbReference type="RefSeq" id="XP_033578781.1">
    <property type="nucleotide sequence ID" value="XM_033713998.1"/>
</dbReference>
<keyword evidence="3" id="KW-1185">Reference proteome</keyword>
<dbReference type="AlphaFoldDB" id="A0A6A6YV31"/>
<dbReference type="GeneID" id="54454891"/>
<reference evidence="2 4" key="1">
    <citation type="journal article" date="2020" name="Stud. Mycol.">
        <title>101 Dothideomycetes genomes: a test case for predicting lifestyles and emergence of pathogens.</title>
        <authorList>
            <person name="Haridas S."/>
            <person name="Albert R."/>
            <person name="Binder M."/>
            <person name="Bloem J."/>
            <person name="Labutti K."/>
            <person name="Salamov A."/>
            <person name="Andreopoulos B."/>
            <person name="Baker S."/>
            <person name="Barry K."/>
            <person name="Bills G."/>
            <person name="Bluhm B."/>
            <person name="Cannon C."/>
            <person name="Castanera R."/>
            <person name="Culley D."/>
            <person name="Daum C."/>
            <person name="Ezra D."/>
            <person name="Gonzalez J."/>
            <person name="Henrissat B."/>
            <person name="Kuo A."/>
            <person name="Liang C."/>
            <person name="Lipzen A."/>
            <person name="Lutzoni F."/>
            <person name="Magnuson J."/>
            <person name="Mondo S."/>
            <person name="Nolan M."/>
            <person name="Ohm R."/>
            <person name="Pangilinan J."/>
            <person name="Park H.-J."/>
            <person name="Ramirez L."/>
            <person name="Alfaro M."/>
            <person name="Sun H."/>
            <person name="Tritt A."/>
            <person name="Yoshinaga Y."/>
            <person name="Zwiers L.-H."/>
            <person name="Turgeon B."/>
            <person name="Goodwin S."/>
            <person name="Spatafora J."/>
            <person name="Crous P."/>
            <person name="Grigoriev I."/>
        </authorList>
    </citation>
    <scope>NUCLEOTIDE SEQUENCE</scope>
    <source>
        <strain evidence="2 4">CBS 304.34</strain>
    </source>
</reference>
<feature type="signal peptide" evidence="1">
    <location>
        <begin position="1"/>
        <end position="18"/>
    </location>
</feature>
<evidence type="ECO:0000313" key="2">
    <source>
        <dbReference type="EMBL" id="KAF2811817.1"/>
    </source>
</evidence>
<name>A0A6A6YV31_9PEZI</name>
<proteinExistence type="predicted"/>
<evidence type="ECO:0008006" key="5">
    <source>
        <dbReference type="Google" id="ProtNLM"/>
    </source>
</evidence>
<reference evidence="4" key="3">
    <citation type="submission" date="2025-04" db="UniProtKB">
        <authorList>
            <consortium name="RefSeq"/>
        </authorList>
    </citation>
    <scope>IDENTIFICATION</scope>
    <source>
        <strain evidence="4">CBS 304.34</strain>
    </source>
</reference>
<accession>A0A6A6YV31</accession>
<organism evidence="2">
    <name type="scientific">Mytilinidion resinicola</name>
    <dbReference type="NCBI Taxonomy" id="574789"/>
    <lineage>
        <taxon>Eukaryota</taxon>
        <taxon>Fungi</taxon>
        <taxon>Dikarya</taxon>
        <taxon>Ascomycota</taxon>
        <taxon>Pezizomycotina</taxon>
        <taxon>Dothideomycetes</taxon>
        <taxon>Pleosporomycetidae</taxon>
        <taxon>Mytilinidiales</taxon>
        <taxon>Mytilinidiaceae</taxon>
        <taxon>Mytilinidion</taxon>
    </lineage>
</organism>
<evidence type="ECO:0000313" key="4">
    <source>
        <dbReference type="RefSeq" id="XP_033578781.1"/>
    </source>
</evidence>
<reference evidence="4" key="2">
    <citation type="submission" date="2020-04" db="EMBL/GenBank/DDBJ databases">
        <authorList>
            <consortium name="NCBI Genome Project"/>
        </authorList>
    </citation>
    <scope>NUCLEOTIDE SEQUENCE</scope>
    <source>
        <strain evidence="4">CBS 304.34</strain>
    </source>
</reference>
<protein>
    <recommendedName>
        <fullName evidence="5">Secreted protein</fullName>
    </recommendedName>
</protein>
<gene>
    <name evidence="2 4" type="ORF">BDZ99DRAFT_281110</name>
</gene>
<feature type="chain" id="PRO_5044629371" description="Secreted protein" evidence="1">
    <location>
        <begin position="19"/>
        <end position="189"/>
    </location>
</feature>
<evidence type="ECO:0000313" key="3">
    <source>
        <dbReference type="Proteomes" id="UP000504636"/>
    </source>
</evidence>
<keyword evidence="1" id="KW-0732">Signal</keyword>
<evidence type="ECO:0000256" key="1">
    <source>
        <dbReference type="SAM" id="SignalP"/>
    </source>
</evidence>